<dbReference type="PRINTS" id="PR00080">
    <property type="entry name" value="SDRFAMILY"/>
</dbReference>
<keyword evidence="2" id="KW-0560">Oxidoreductase</keyword>
<evidence type="ECO:0000313" key="3">
    <source>
        <dbReference type="EMBL" id="SET98137.1"/>
    </source>
</evidence>
<dbReference type="RefSeq" id="WP_074650771.1">
    <property type="nucleotide sequence ID" value="NZ_FOIL01000091.1"/>
</dbReference>
<dbReference type="SUPFAM" id="SSF51735">
    <property type="entry name" value="NAD(P)-binding Rossmann-fold domains"/>
    <property type="match status" value="1"/>
</dbReference>
<evidence type="ECO:0000256" key="1">
    <source>
        <dbReference type="ARBA" id="ARBA00006484"/>
    </source>
</evidence>
<dbReference type="PANTHER" id="PTHR42760:SF133">
    <property type="entry name" value="3-OXOACYL-[ACYL-CARRIER-PROTEIN] REDUCTASE"/>
    <property type="match status" value="1"/>
</dbReference>
<dbReference type="GO" id="GO:0048038">
    <property type="term" value="F:quinone binding"/>
    <property type="evidence" value="ECO:0007669"/>
    <property type="project" value="TreeGrafter"/>
</dbReference>
<dbReference type="eggNOG" id="COG1028">
    <property type="taxonomic scope" value="Bacteria"/>
</dbReference>
<dbReference type="AlphaFoldDB" id="A0A1I0IM02"/>
<dbReference type="Proteomes" id="UP000199820">
    <property type="component" value="Unassembled WGS sequence"/>
</dbReference>
<dbReference type="InterPro" id="IPR002347">
    <property type="entry name" value="SDR_fam"/>
</dbReference>
<dbReference type="OrthoDB" id="9803333at2"/>
<reference evidence="3 4" key="1">
    <citation type="submission" date="2016-10" db="EMBL/GenBank/DDBJ databases">
        <authorList>
            <person name="de Groot N.N."/>
        </authorList>
    </citation>
    <scope>NUCLEOTIDE SEQUENCE [LARGE SCALE GENOMIC DNA]</scope>
    <source>
        <strain evidence="3 4">KH1P1</strain>
    </source>
</reference>
<keyword evidence="4" id="KW-1185">Reference proteome</keyword>
<evidence type="ECO:0000256" key="2">
    <source>
        <dbReference type="ARBA" id="ARBA00023002"/>
    </source>
</evidence>
<dbReference type="InterPro" id="IPR036291">
    <property type="entry name" value="NAD(P)-bd_dom_sf"/>
</dbReference>
<dbReference type="PANTHER" id="PTHR42760">
    <property type="entry name" value="SHORT-CHAIN DEHYDROGENASES/REDUCTASES FAMILY MEMBER"/>
    <property type="match status" value="1"/>
</dbReference>
<dbReference type="FunFam" id="3.40.50.720:FF:000084">
    <property type="entry name" value="Short-chain dehydrogenase reductase"/>
    <property type="match status" value="1"/>
</dbReference>
<dbReference type="Gene3D" id="3.40.50.720">
    <property type="entry name" value="NAD(P)-binding Rossmann-like Domain"/>
    <property type="match status" value="1"/>
</dbReference>
<proteinExistence type="inferred from homology"/>
<dbReference type="GO" id="GO:0006633">
    <property type="term" value="P:fatty acid biosynthetic process"/>
    <property type="evidence" value="ECO:0007669"/>
    <property type="project" value="TreeGrafter"/>
</dbReference>
<name>A0A1I0IM02_9FIRM</name>
<dbReference type="CDD" id="cd05233">
    <property type="entry name" value="SDR_c"/>
    <property type="match status" value="1"/>
</dbReference>
<accession>A0A1I0IM02</accession>
<dbReference type="PRINTS" id="PR00081">
    <property type="entry name" value="GDHRDH"/>
</dbReference>
<dbReference type="GO" id="GO:0016616">
    <property type="term" value="F:oxidoreductase activity, acting on the CH-OH group of donors, NAD or NADP as acceptor"/>
    <property type="evidence" value="ECO:0007669"/>
    <property type="project" value="TreeGrafter"/>
</dbReference>
<dbReference type="EMBL" id="FOIL01000091">
    <property type="protein sequence ID" value="SET98137.1"/>
    <property type="molecule type" value="Genomic_DNA"/>
</dbReference>
<sequence length="279" mass="30022">MDYELRDQSVVVTGGSKGIGFAVCREFLKEGAIVTFNARNRDEVEQAVEELCHTEVDGQTAETMRNRIHGLVLDGTDEQAVSELASFAAEKSSSRSIAAWINNIGTNRARAGEGYTDGELDFLIAANFKATVFGTQAAFSCMKQNGGSIVNIASLAARAATTGRSTIYAAMKAAMVQYSQTVAGEYGAYNVRVNSLMPGYTMTPLVASTFTKAALDHLMENNLLRRMADPEEIAKAVLFLASPVSSYVNGTSLEVSGGHNIVLNPEYSYLKKKGEEIQS</sequence>
<dbReference type="STRING" id="1526.SAMN02910262_02320"/>
<protein>
    <submittedName>
        <fullName evidence="3">3-oxoacyl-[acyl-carrier protein] reductase</fullName>
    </submittedName>
</protein>
<dbReference type="GO" id="GO:0008206">
    <property type="term" value="P:bile acid metabolic process"/>
    <property type="evidence" value="ECO:0007669"/>
    <property type="project" value="UniProtKB-ARBA"/>
</dbReference>
<dbReference type="Pfam" id="PF13561">
    <property type="entry name" value="adh_short_C2"/>
    <property type="match status" value="1"/>
</dbReference>
<organism evidence="3 4">
    <name type="scientific">[Clostridium] aminophilum</name>
    <dbReference type="NCBI Taxonomy" id="1526"/>
    <lineage>
        <taxon>Bacteria</taxon>
        <taxon>Bacillati</taxon>
        <taxon>Bacillota</taxon>
        <taxon>Clostridia</taxon>
        <taxon>Lachnospirales</taxon>
        <taxon>Lachnospiraceae</taxon>
    </lineage>
</organism>
<gene>
    <name evidence="3" type="ORF">SAMN04487771_10916</name>
</gene>
<comment type="similarity">
    <text evidence="1">Belongs to the short-chain dehydrogenases/reductases (SDR) family.</text>
</comment>
<evidence type="ECO:0000313" key="4">
    <source>
        <dbReference type="Proteomes" id="UP000199820"/>
    </source>
</evidence>